<feature type="domain" description="UPF3" evidence="6">
    <location>
        <begin position="50"/>
        <end position="212"/>
    </location>
</feature>
<feature type="region of interest" description="Disordered" evidence="5">
    <location>
        <begin position="434"/>
        <end position="513"/>
    </location>
</feature>
<feature type="compositionally biased region" description="Polar residues" evidence="5">
    <location>
        <begin position="259"/>
        <end position="271"/>
    </location>
</feature>
<dbReference type="AlphaFoldDB" id="A0A6P9ADL9"/>
<evidence type="ECO:0000313" key="8">
    <source>
        <dbReference type="RefSeq" id="XP_034253886.1"/>
    </source>
</evidence>
<dbReference type="GeneID" id="117652840"/>
<feature type="compositionally biased region" description="Basic and acidic residues" evidence="5">
    <location>
        <begin position="36"/>
        <end position="50"/>
    </location>
</feature>
<comment type="similarity">
    <text evidence="2">Belongs to the RENT3 family.</text>
</comment>
<dbReference type="Gene3D" id="3.30.70.330">
    <property type="match status" value="1"/>
</dbReference>
<feature type="region of interest" description="Disordered" evidence="5">
    <location>
        <begin position="245"/>
        <end position="273"/>
    </location>
</feature>
<dbReference type="GO" id="GO:0000184">
    <property type="term" value="P:nuclear-transcribed mRNA catabolic process, nonsense-mediated decay"/>
    <property type="evidence" value="ECO:0007669"/>
    <property type="project" value="UniProtKB-KW"/>
</dbReference>
<dbReference type="GO" id="GO:0003729">
    <property type="term" value="F:mRNA binding"/>
    <property type="evidence" value="ECO:0007669"/>
    <property type="project" value="TreeGrafter"/>
</dbReference>
<dbReference type="CTD" id="37792"/>
<dbReference type="InterPro" id="IPR035979">
    <property type="entry name" value="RBD_domain_sf"/>
</dbReference>
<evidence type="ECO:0000256" key="5">
    <source>
        <dbReference type="SAM" id="MobiDB-lite"/>
    </source>
</evidence>
<keyword evidence="7" id="KW-1185">Reference proteome</keyword>
<dbReference type="InterPro" id="IPR012677">
    <property type="entry name" value="Nucleotide-bd_a/b_plait_sf"/>
</dbReference>
<dbReference type="KEGG" id="tpal:117652840"/>
<dbReference type="FunFam" id="3.30.70.330:FF:000717">
    <property type="entry name" value="regulator of nonsense transcripts 3B"/>
    <property type="match status" value="1"/>
</dbReference>
<feature type="compositionally biased region" description="Polar residues" evidence="5">
    <location>
        <begin position="434"/>
        <end position="450"/>
    </location>
</feature>
<proteinExistence type="inferred from homology"/>
<dbReference type="GO" id="GO:0045727">
    <property type="term" value="P:positive regulation of translation"/>
    <property type="evidence" value="ECO:0007669"/>
    <property type="project" value="TreeGrafter"/>
</dbReference>
<dbReference type="InterPro" id="IPR005120">
    <property type="entry name" value="UPF3_dom"/>
</dbReference>
<protein>
    <submittedName>
        <fullName evidence="8">Uncharacterized protein LOC117652840 isoform X1</fullName>
    </submittedName>
</protein>
<keyword evidence="3" id="KW-0866">Nonsense-mediated mRNA decay</keyword>
<dbReference type="PANTHER" id="PTHR13112">
    <property type="entry name" value="UPF3 REGULATOR OF NONSENSE TRANSCRIPTS-LIKE PROTEIN"/>
    <property type="match status" value="1"/>
</dbReference>
<evidence type="ECO:0000259" key="6">
    <source>
        <dbReference type="Pfam" id="PF03467"/>
    </source>
</evidence>
<evidence type="ECO:0000256" key="2">
    <source>
        <dbReference type="ARBA" id="ARBA00005991"/>
    </source>
</evidence>
<sequence>MTETVKASQEDTQKDSTQQPSSPKTKSKAAKLSTEGNERPKSNDKVEKPPTKVVVRRLPPTMTLETFLDQVSPLPPVDYMYFVKADLSLTPNSFARAYLHFVHVADLLIFTEKFDNYVFVDSKGNEYPAIVEYAPFQRIPKQRSSRKKDPRIGTIGNDPYYLEFLEALKAEETQRKSASKTNKQHFFETSITGAVTPKVTSTPLLEFLKARRADKLRTKEDKIAERRKREVERRKARDDARITVKHGKTAEADSDIAAPTSQIKLPQPSSDRTPDLAEIQTRYLRCMIGLDTDTSGLEKVSCSACCSNNLHAPHTCQILRERMHLLLLHISNAKIILEPSSEVKVSSETTSSTDLHQPIQAHETLKSCCMNKLVAPGTQKPLFSSSSISSDDPLVTCPTVTQVAISKFSDAPNSSVSDSCEMVKSTSTTSLSMIEVKSTSGGSRGSSLAQEGSGRSHKGRKVSGAQHNPPSRDTKSKFILNHKRGTTVPIKPDLKHPLNSNSSSKSNQSFKLSCSKRVKSNKSNMKLTELFKMLECGTLQVQCPSPSNCSMDQMTTLEELEKQLMSQPKNDSKVETKECQSENLNFPSERQKLQPLLSRSKTSIQPFDNFKCGKRSPGCKEICNKRNSSSFQLNRHYCWPGEPRRLCVMCKSGASPLAIDSLPFIEAKRARCPSHFLPSRCVSHSDIRINPVKNGNFSKRLLKNSQFKGILCGHQKSFYDMKKSLRAPFANENCNVGRECSFFHPLHYAEAFHSPVGWSLGNISELNRSLNLYSMPYPNVPMAQANVCDKYQRQSKYDYNYRLSHNLWGCGFNAL</sequence>
<reference evidence="8" key="1">
    <citation type="submission" date="2025-08" db="UniProtKB">
        <authorList>
            <consortium name="RefSeq"/>
        </authorList>
    </citation>
    <scope>IDENTIFICATION</scope>
    <source>
        <tissue evidence="8">Total insect</tissue>
    </source>
</reference>
<dbReference type="InterPro" id="IPR039722">
    <property type="entry name" value="Upf3"/>
</dbReference>
<dbReference type="GO" id="GO:0005730">
    <property type="term" value="C:nucleolus"/>
    <property type="evidence" value="ECO:0007669"/>
    <property type="project" value="TreeGrafter"/>
</dbReference>
<organism evidence="8">
    <name type="scientific">Thrips palmi</name>
    <name type="common">Melon thrips</name>
    <dbReference type="NCBI Taxonomy" id="161013"/>
    <lineage>
        <taxon>Eukaryota</taxon>
        <taxon>Metazoa</taxon>
        <taxon>Ecdysozoa</taxon>
        <taxon>Arthropoda</taxon>
        <taxon>Hexapoda</taxon>
        <taxon>Insecta</taxon>
        <taxon>Pterygota</taxon>
        <taxon>Neoptera</taxon>
        <taxon>Paraneoptera</taxon>
        <taxon>Thysanoptera</taxon>
        <taxon>Terebrantia</taxon>
        <taxon>Thripoidea</taxon>
        <taxon>Thripidae</taxon>
        <taxon>Thrips</taxon>
    </lineage>
</organism>
<feature type="compositionally biased region" description="Low complexity" evidence="5">
    <location>
        <begin position="497"/>
        <end position="513"/>
    </location>
</feature>
<accession>A0A6P9ADL9</accession>
<gene>
    <name evidence="8" type="primary">LOC117652840</name>
</gene>
<dbReference type="Proteomes" id="UP000515158">
    <property type="component" value="Unplaced"/>
</dbReference>
<dbReference type="RefSeq" id="XP_034253886.1">
    <property type="nucleotide sequence ID" value="XM_034397995.1"/>
</dbReference>
<evidence type="ECO:0000313" key="7">
    <source>
        <dbReference type="Proteomes" id="UP000515158"/>
    </source>
</evidence>
<dbReference type="OrthoDB" id="18087at2759"/>
<keyword evidence="4" id="KW-0539">Nucleus</keyword>
<evidence type="ECO:0000256" key="4">
    <source>
        <dbReference type="ARBA" id="ARBA00023242"/>
    </source>
</evidence>
<dbReference type="PANTHER" id="PTHR13112:SF0">
    <property type="entry name" value="FI21285P1"/>
    <property type="match status" value="1"/>
</dbReference>
<dbReference type="CDD" id="cd12455">
    <property type="entry name" value="RRM_like_Smg4_UPF3"/>
    <property type="match status" value="1"/>
</dbReference>
<evidence type="ECO:0000256" key="1">
    <source>
        <dbReference type="ARBA" id="ARBA00004123"/>
    </source>
</evidence>
<dbReference type="Pfam" id="PF03467">
    <property type="entry name" value="Smg4_UPF3"/>
    <property type="match status" value="1"/>
</dbReference>
<dbReference type="GO" id="GO:0005737">
    <property type="term" value="C:cytoplasm"/>
    <property type="evidence" value="ECO:0007669"/>
    <property type="project" value="TreeGrafter"/>
</dbReference>
<name>A0A6P9ADL9_THRPL</name>
<dbReference type="SUPFAM" id="SSF54928">
    <property type="entry name" value="RNA-binding domain, RBD"/>
    <property type="match status" value="1"/>
</dbReference>
<dbReference type="InParanoid" id="A0A6P9ADL9"/>
<evidence type="ECO:0000256" key="3">
    <source>
        <dbReference type="ARBA" id="ARBA00023161"/>
    </source>
</evidence>
<feature type="region of interest" description="Disordered" evidence="5">
    <location>
        <begin position="1"/>
        <end position="52"/>
    </location>
</feature>
<comment type="subcellular location">
    <subcellularLocation>
        <location evidence="1">Nucleus</location>
    </subcellularLocation>
</comment>